<organism evidence="2 3">
    <name type="scientific">Actinomadura harenae</name>
    <dbReference type="NCBI Taxonomy" id="2483351"/>
    <lineage>
        <taxon>Bacteria</taxon>
        <taxon>Bacillati</taxon>
        <taxon>Actinomycetota</taxon>
        <taxon>Actinomycetes</taxon>
        <taxon>Streptosporangiales</taxon>
        <taxon>Thermomonosporaceae</taxon>
        <taxon>Actinomadura</taxon>
    </lineage>
</organism>
<protein>
    <submittedName>
        <fullName evidence="2">Uncharacterized protein</fullName>
    </submittedName>
</protein>
<feature type="region of interest" description="Disordered" evidence="1">
    <location>
        <begin position="275"/>
        <end position="333"/>
    </location>
</feature>
<comment type="caution">
    <text evidence="2">The sequence shown here is derived from an EMBL/GenBank/DDBJ whole genome shotgun (WGS) entry which is preliminary data.</text>
</comment>
<evidence type="ECO:0000313" key="3">
    <source>
        <dbReference type="Proteomes" id="UP000282674"/>
    </source>
</evidence>
<feature type="compositionally biased region" description="Polar residues" evidence="1">
    <location>
        <begin position="176"/>
        <end position="187"/>
    </location>
</feature>
<gene>
    <name evidence="2" type="ORF">EBO15_01410</name>
</gene>
<feature type="compositionally biased region" description="Polar residues" evidence="1">
    <location>
        <begin position="280"/>
        <end position="291"/>
    </location>
</feature>
<feature type="compositionally biased region" description="Polar residues" evidence="1">
    <location>
        <begin position="198"/>
        <end position="207"/>
    </location>
</feature>
<dbReference type="RefSeq" id="WP_122192436.1">
    <property type="nucleotide sequence ID" value="NZ_JBHSKC010000016.1"/>
</dbReference>
<proteinExistence type="predicted"/>
<feature type="region of interest" description="Disordered" evidence="1">
    <location>
        <begin position="144"/>
        <end position="222"/>
    </location>
</feature>
<feature type="compositionally biased region" description="Polar residues" evidence="1">
    <location>
        <begin position="146"/>
        <end position="166"/>
    </location>
</feature>
<feature type="compositionally biased region" description="Basic and acidic residues" evidence="1">
    <location>
        <begin position="293"/>
        <end position="302"/>
    </location>
</feature>
<dbReference type="EMBL" id="RFFG01000002">
    <property type="protein sequence ID" value="RMI47586.1"/>
    <property type="molecule type" value="Genomic_DNA"/>
</dbReference>
<feature type="compositionally biased region" description="Basic and acidic residues" evidence="1">
    <location>
        <begin position="104"/>
        <end position="117"/>
    </location>
</feature>
<dbReference type="OrthoDB" id="3483941at2"/>
<evidence type="ECO:0000313" key="2">
    <source>
        <dbReference type="EMBL" id="RMI47586.1"/>
    </source>
</evidence>
<feature type="compositionally biased region" description="Basic and acidic residues" evidence="1">
    <location>
        <begin position="208"/>
        <end position="222"/>
    </location>
</feature>
<keyword evidence="3" id="KW-1185">Reference proteome</keyword>
<accession>A0A3M2MDP5</accession>
<dbReference type="AlphaFoldDB" id="A0A3M2MDP5"/>
<feature type="compositionally biased region" description="Basic and acidic residues" evidence="1">
    <location>
        <begin position="82"/>
        <end position="97"/>
    </location>
</feature>
<name>A0A3M2MDP5_9ACTN</name>
<dbReference type="Proteomes" id="UP000282674">
    <property type="component" value="Unassembled WGS sequence"/>
</dbReference>
<sequence length="333" mass="36693">MTWFKVDDTLAFHRKVVAAGNAAMGLWVRAGSWSAQQLTDGFVPKHMVASLGTRGQAEKLVAVGLWEHAEGGYVFHGWNERQPTRQQVEQEREAARERMRRRRTGSDDVRANTDRTNEGTPPVENLGKTPDAVRTATEIEKDLAVSKTQSEPGQPSALTENPQATGERSAEHAPEQSPNFARSSATPSRPVPSRRDVGTTSPSSTGSRDARESDDDQKPTDDDRAFLATIVDTLHAETGELVTDAWAARVRDQILTGRDVRRPLPYLIKTIQERPRDFLPTSSDGSASTRPDPQLDRVRAPDQDDITARGITAARDALHRKPPTTEPAEEARP</sequence>
<reference evidence="2 3" key="1">
    <citation type="submission" date="2018-10" db="EMBL/GenBank/DDBJ databases">
        <title>Isolation from soil.</title>
        <authorList>
            <person name="Hu J."/>
        </authorList>
    </citation>
    <scope>NUCLEOTIDE SEQUENCE [LARGE SCALE GENOMIC DNA]</scope>
    <source>
        <strain evidence="2 3">NEAU-Ht49</strain>
    </source>
</reference>
<feature type="region of interest" description="Disordered" evidence="1">
    <location>
        <begin position="82"/>
        <end position="132"/>
    </location>
</feature>
<evidence type="ECO:0000256" key="1">
    <source>
        <dbReference type="SAM" id="MobiDB-lite"/>
    </source>
</evidence>